<dbReference type="PANTHER" id="PTHR30537:SF26">
    <property type="entry name" value="GLYCINE CLEAVAGE SYSTEM TRANSCRIPTIONAL ACTIVATOR"/>
    <property type="match status" value="1"/>
</dbReference>
<dbReference type="InterPro" id="IPR036390">
    <property type="entry name" value="WH_DNA-bd_sf"/>
</dbReference>
<dbReference type="InterPro" id="IPR000847">
    <property type="entry name" value="LysR_HTH_N"/>
</dbReference>
<evidence type="ECO:0000313" key="7">
    <source>
        <dbReference type="Proteomes" id="UP000247609"/>
    </source>
</evidence>
<protein>
    <submittedName>
        <fullName evidence="6">LysR family transcriptional regulator</fullName>
    </submittedName>
</protein>
<dbReference type="PROSITE" id="PS50931">
    <property type="entry name" value="HTH_LYSR"/>
    <property type="match status" value="1"/>
</dbReference>
<dbReference type="PANTHER" id="PTHR30537">
    <property type="entry name" value="HTH-TYPE TRANSCRIPTIONAL REGULATOR"/>
    <property type="match status" value="1"/>
</dbReference>
<gene>
    <name evidence="6" type="ORF">CFR71_08310</name>
</gene>
<dbReference type="GO" id="GO:0043565">
    <property type="term" value="F:sequence-specific DNA binding"/>
    <property type="evidence" value="ECO:0007669"/>
    <property type="project" value="TreeGrafter"/>
</dbReference>
<dbReference type="Pfam" id="PF00126">
    <property type="entry name" value="HTH_1"/>
    <property type="match status" value="1"/>
</dbReference>
<comment type="similarity">
    <text evidence="1">Belongs to the LysR transcriptional regulatory family.</text>
</comment>
<dbReference type="FunFam" id="1.10.10.10:FF:000001">
    <property type="entry name" value="LysR family transcriptional regulator"/>
    <property type="match status" value="1"/>
</dbReference>
<keyword evidence="3" id="KW-0238">DNA-binding</keyword>
<dbReference type="EMBL" id="NOXG01000007">
    <property type="protein sequence ID" value="PYD75579.1"/>
    <property type="molecule type" value="Genomic_DNA"/>
</dbReference>
<dbReference type="InterPro" id="IPR036388">
    <property type="entry name" value="WH-like_DNA-bd_sf"/>
</dbReference>
<dbReference type="Proteomes" id="UP000247609">
    <property type="component" value="Unassembled WGS sequence"/>
</dbReference>
<accession>A0A318QJV6</accession>
<dbReference type="GO" id="GO:0006351">
    <property type="term" value="P:DNA-templated transcription"/>
    <property type="evidence" value="ECO:0007669"/>
    <property type="project" value="TreeGrafter"/>
</dbReference>
<keyword evidence="2" id="KW-0805">Transcription regulation</keyword>
<evidence type="ECO:0000256" key="2">
    <source>
        <dbReference type="ARBA" id="ARBA00023015"/>
    </source>
</evidence>
<dbReference type="AlphaFoldDB" id="A0A318QJV6"/>
<evidence type="ECO:0000256" key="4">
    <source>
        <dbReference type="ARBA" id="ARBA00023163"/>
    </source>
</evidence>
<dbReference type="Gene3D" id="3.40.190.10">
    <property type="entry name" value="Periplasmic binding protein-like II"/>
    <property type="match status" value="2"/>
</dbReference>
<evidence type="ECO:0000256" key="1">
    <source>
        <dbReference type="ARBA" id="ARBA00009437"/>
    </source>
</evidence>
<dbReference type="SUPFAM" id="SSF53850">
    <property type="entry name" value="Periplasmic binding protein-like II"/>
    <property type="match status" value="1"/>
</dbReference>
<dbReference type="Pfam" id="PF03466">
    <property type="entry name" value="LysR_substrate"/>
    <property type="match status" value="1"/>
</dbReference>
<feature type="domain" description="HTH lysR-type" evidence="5">
    <location>
        <begin position="9"/>
        <end position="66"/>
    </location>
</feature>
<evidence type="ECO:0000313" key="6">
    <source>
        <dbReference type="EMBL" id="PYD75579.1"/>
    </source>
</evidence>
<dbReference type="Gene3D" id="1.10.10.10">
    <property type="entry name" value="Winged helix-like DNA-binding domain superfamily/Winged helix DNA-binding domain"/>
    <property type="match status" value="1"/>
</dbReference>
<dbReference type="GO" id="GO:0003700">
    <property type="term" value="F:DNA-binding transcription factor activity"/>
    <property type="evidence" value="ECO:0007669"/>
    <property type="project" value="InterPro"/>
</dbReference>
<dbReference type="InterPro" id="IPR058163">
    <property type="entry name" value="LysR-type_TF_proteobact-type"/>
</dbReference>
<organism evidence="6 7">
    <name type="scientific">Novacetimonas pomaceti</name>
    <dbReference type="NCBI Taxonomy" id="2021998"/>
    <lineage>
        <taxon>Bacteria</taxon>
        <taxon>Pseudomonadati</taxon>
        <taxon>Pseudomonadota</taxon>
        <taxon>Alphaproteobacteria</taxon>
        <taxon>Acetobacterales</taxon>
        <taxon>Acetobacteraceae</taxon>
        <taxon>Novacetimonas</taxon>
    </lineage>
</organism>
<proteinExistence type="inferred from homology"/>
<evidence type="ECO:0000256" key="3">
    <source>
        <dbReference type="ARBA" id="ARBA00023125"/>
    </source>
</evidence>
<name>A0A318QJV6_9PROT</name>
<reference evidence="6 7" key="1">
    <citation type="submission" date="2017-07" db="EMBL/GenBank/DDBJ databases">
        <title>A draft genome sequence of Komagataeibacter sp. T5K1.</title>
        <authorList>
            <person name="Skraban J."/>
            <person name="Cleenwerck I."/>
            <person name="Vandamme P."/>
            <person name="Trcek J."/>
        </authorList>
    </citation>
    <scope>NUCLEOTIDE SEQUENCE [LARGE SCALE GENOMIC DNA]</scope>
    <source>
        <strain evidence="6 7">T5K1</strain>
    </source>
</reference>
<keyword evidence="4" id="KW-0804">Transcription</keyword>
<dbReference type="InterPro" id="IPR005119">
    <property type="entry name" value="LysR_subst-bd"/>
</dbReference>
<dbReference type="RefSeq" id="WP_110530014.1">
    <property type="nucleotide sequence ID" value="NZ_NOXG01000007.1"/>
</dbReference>
<dbReference type="PRINTS" id="PR00039">
    <property type="entry name" value="HTHLYSR"/>
</dbReference>
<evidence type="ECO:0000259" key="5">
    <source>
        <dbReference type="PROSITE" id="PS50931"/>
    </source>
</evidence>
<sequence length="307" mass="34288">MALARRFLPSISLLCSFEAAARHQNFTTAATELHLTQSAISRHIRALEAQLGAELFIRERQTVRLTIAGEVYAREIREALKHISTATLGFRASPSGGTFNLAVLPTFGARWLAPRVPAFQRLHPDITINLFTRPVPFEFAAEMLDAAIHYGLADWPGAEMEFLMHEQVVPVCSPDMAGRFDFRAPADLLRAPLLHLVSRPDAWERWFHAHDVDARQIHGMLCDQFATITQAARAGAGLALLPRFLIAEELSRGELVEVAPPAPHMAEEAYYLVWPVNRARYAPLVAFRDWLRGEAATPRQVMVSRGP</sequence>
<comment type="caution">
    <text evidence="6">The sequence shown here is derived from an EMBL/GenBank/DDBJ whole genome shotgun (WGS) entry which is preliminary data.</text>
</comment>
<dbReference type="SUPFAM" id="SSF46785">
    <property type="entry name" value="Winged helix' DNA-binding domain"/>
    <property type="match status" value="1"/>
</dbReference>